<dbReference type="CDD" id="cd03801">
    <property type="entry name" value="GT4_PimA-like"/>
    <property type="match status" value="1"/>
</dbReference>
<dbReference type="Proteomes" id="UP001597263">
    <property type="component" value="Unassembled WGS sequence"/>
</dbReference>
<sequence length="381" mass="41758">MKQQSLRIIHCFRSPVGGVFRHIRDLAAMQKAAGHQVGAICELCEDGALEQAQFASLLPDLALGLHRIPISRKIGLSDIGAILATHKLLKQLEPDIMHGHGAKGGTYARLGCFLAREKRNQISRPLRFYSPHGGSLHFDATSLAGKVMFTAERWLENMTDGLIFVSAYEENTYRAKVGNPRCTYAVIRNGISKDEFEPVDLAADAADFLFTGMMRDLKGPDLFIRALAELNLAAKAGNRPPVTGTMVGDGPQKQQYQALAEQLGLSQHIRFYPAMPVREALALGRIFVLPSRAESLPYIALEVLAAERSVIATRVGGLAEIFGEDSNALSKPDATAIAAKMHEALTDPCGFYESMPDPLLLRSLFSRENMAAAVEQFYRSY</sequence>
<dbReference type="SUPFAM" id="SSF53756">
    <property type="entry name" value="UDP-Glycosyltransferase/glycogen phosphorylase"/>
    <property type="match status" value="1"/>
</dbReference>
<dbReference type="EMBL" id="JBHTMA010000040">
    <property type="protein sequence ID" value="MFD1229201.1"/>
    <property type="molecule type" value="Genomic_DNA"/>
</dbReference>
<name>A0ABW3VAW9_9HYPH</name>
<dbReference type="RefSeq" id="WP_289387050.1">
    <property type="nucleotide sequence ID" value="NZ_JAUCBM010000004.1"/>
</dbReference>
<dbReference type="GO" id="GO:0016757">
    <property type="term" value="F:glycosyltransferase activity"/>
    <property type="evidence" value="ECO:0007669"/>
    <property type="project" value="UniProtKB-KW"/>
</dbReference>
<gene>
    <name evidence="3" type="ORF">ACFQ35_18825</name>
</gene>
<comment type="caution">
    <text evidence="3">The sequence shown here is derived from an EMBL/GenBank/DDBJ whole genome shotgun (WGS) entry which is preliminary data.</text>
</comment>
<evidence type="ECO:0000259" key="1">
    <source>
        <dbReference type="Pfam" id="PF00534"/>
    </source>
</evidence>
<proteinExistence type="predicted"/>
<dbReference type="InterPro" id="IPR001296">
    <property type="entry name" value="Glyco_trans_1"/>
</dbReference>
<evidence type="ECO:0000259" key="2">
    <source>
        <dbReference type="Pfam" id="PF13439"/>
    </source>
</evidence>
<evidence type="ECO:0000313" key="4">
    <source>
        <dbReference type="Proteomes" id="UP001597263"/>
    </source>
</evidence>
<organism evidence="3 4">
    <name type="scientific">Pseudochrobactrum kiredjianiae</name>
    <dbReference type="NCBI Taxonomy" id="386305"/>
    <lineage>
        <taxon>Bacteria</taxon>
        <taxon>Pseudomonadati</taxon>
        <taxon>Pseudomonadota</taxon>
        <taxon>Alphaproteobacteria</taxon>
        <taxon>Hyphomicrobiales</taxon>
        <taxon>Brucellaceae</taxon>
        <taxon>Pseudochrobactrum</taxon>
    </lineage>
</organism>
<feature type="domain" description="Glycosyl transferase family 1" evidence="1">
    <location>
        <begin position="197"/>
        <end position="348"/>
    </location>
</feature>
<reference evidence="4" key="1">
    <citation type="journal article" date="2019" name="Int. J. Syst. Evol. Microbiol.">
        <title>The Global Catalogue of Microorganisms (GCM) 10K type strain sequencing project: providing services to taxonomists for standard genome sequencing and annotation.</title>
        <authorList>
            <consortium name="The Broad Institute Genomics Platform"/>
            <consortium name="The Broad Institute Genome Sequencing Center for Infectious Disease"/>
            <person name="Wu L."/>
            <person name="Ma J."/>
        </authorList>
    </citation>
    <scope>NUCLEOTIDE SEQUENCE [LARGE SCALE GENOMIC DNA]</scope>
    <source>
        <strain evidence="4">CCUG 49584</strain>
    </source>
</reference>
<keyword evidence="4" id="KW-1185">Reference proteome</keyword>
<keyword evidence="3" id="KW-0808">Transferase</keyword>
<keyword evidence="3" id="KW-0328">Glycosyltransferase</keyword>
<dbReference type="EC" id="2.4.-.-" evidence="3"/>
<feature type="domain" description="Glycosyltransferase subfamily 4-like N-terminal" evidence="2">
    <location>
        <begin position="16"/>
        <end position="193"/>
    </location>
</feature>
<dbReference type="Pfam" id="PF00534">
    <property type="entry name" value="Glycos_transf_1"/>
    <property type="match status" value="1"/>
</dbReference>
<dbReference type="PANTHER" id="PTHR12526">
    <property type="entry name" value="GLYCOSYLTRANSFERASE"/>
    <property type="match status" value="1"/>
</dbReference>
<accession>A0ABW3VAW9</accession>
<dbReference type="Gene3D" id="3.40.50.2000">
    <property type="entry name" value="Glycogen Phosphorylase B"/>
    <property type="match status" value="2"/>
</dbReference>
<protein>
    <submittedName>
        <fullName evidence="3">Glycosyltransferase family 4 protein</fullName>
        <ecNumber evidence="3">2.4.-.-</ecNumber>
    </submittedName>
</protein>
<dbReference type="InterPro" id="IPR028098">
    <property type="entry name" value="Glyco_trans_4-like_N"/>
</dbReference>
<evidence type="ECO:0000313" key="3">
    <source>
        <dbReference type="EMBL" id="MFD1229201.1"/>
    </source>
</evidence>
<dbReference type="Pfam" id="PF13439">
    <property type="entry name" value="Glyco_transf_4"/>
    <property type="match status" value="1"/>
</dbReference>